<reference evidence="1 2" key="1">
    <citation type="journal article" date="2018" name="Nat. Ecol. Evol.">
        <title>Pezizomycetes genomes reveal the molecular basis of ectomycorrhizal truffle lifestyle.</title>
        <authorList>
            <person name="Murat C."/>
            <person name="Payen T."/>
            <person name="Noel B."/>
            <person name="Kuo A."/>
            <person name="Morin E."/>
            <person name="Chen J."/>
            <person name="Kohler A."/>
            <person name="Krizsan K."/>
            <person name="Balestrini R."/>
            <person name="Da Silva C."/>
            <person name="Montanini B."/>
            <person name="Hainaut M."/>
            <person name="Levati E."/>
            <person name="Barry K.W."/>
            <person name="Belfiori B."/>
            <person name="Cichocki N."/>
            <person name="Clum A."/>
            <person name="Dockter R.B."/>
            <person name="Fauchery L."/>
            <person name="Guy J."/>
            <person name="Iotti M."/>
            <person name="Le Tacon F."/>
            <person name="Lindquist E.A."/>
            <person name="Lipzen A."/>
            <person name="Malagnac F."/>
            <person name="Mello A."/>
            <person name="Molinier V."/>
            <person name="Miyauchi S."/>
            <person name="Poulain J."/>
            <person name="Riccioni C."/>
            <person name="Rubini A."/>
            <person name="Sitrit Y."/>
            <person name="Splivallo R."/>
            <person name="Traeger S."/>
            <person name="Wang M."/>
            <person name="Zifcakova L."/>
            <person name="Wipf D."/>
            <person name="Zambonelli A."/>
            <person name="Paolocci F."/>
            <person name="Nowrousian M."/>
            <person name="Ottonello S."/>
            <person name="Baldrian P."/>
            <person name="Spatafora J.W."/>
            <person name="Henrissat B."/>
            <person name="Nagy L.G."/>
            <person name="Aury J.M."/>
            <person name="Wincker P."/>
            <person name="Grigoriev I.V."/>
            <person name="Bonfante P."/>
            <person name="Martin F.M."/>
        </authorList>
    </citation>
    <scope>NUCLEOTIDE SEQUENCE [LARGE SCALE GENOMIC DNA]</scope>
    <source>
        <strain evidence="1 2">RN42</strain>
    </source>
</reference>
<accession>A0A3N4IAR1</accession>
<proteinExistence type="predicted"/>
<dbReference type="EMBL" id="ML119670">
    <property type="protein sequence ID" value="RPA82557.1"/>
    <property type="molecule type" value="Genomic_DNA"/>
</dbReference>
<dbReference type="AlphaFoldDB" id="A0A3N4IAR1"/>
<keyword evidence="2" id="KW-1185">Reference proteome</keyword>
<name>A0A3N4IAR1_ASCIM</name>
<protein>
    <submittedName>
        <fullName evidence="1">Uncharacterized protein</fullName>
    </submittedName>
</protein>
<organism evidence="1 2">
    <name type="scientific">Ascobolus immersus RN42</name>
    <dbReference type="NCBI Taxonomy" id="1160509"/>
    <lineage>
        <taxon>Eukaryota</taxon>
        <taxon>Fungi</taxon>
        <taxon>Dikarya</taxon>
        <taxon>Ascomycota</taxon>
        <taxon>Pezizomycotina</taxon>
        <taxon>Pezizomycetes</taxon>
        <taxon>Pezizales</taxon>
        <taxon>Ascobolaceae</taxon>
        <taxon>Ascobolus</taxon>
    </lineage>
</organism>
<gene>
    <name evidence="1" type="ORF">BJ508DRAFT_344068</name>
</gene>
<sequence>MVQHSRFFPVMDLKYQRPARRHPSYQIHLPNEILATIVGMIEDLPTFRSLMFVGRQFYAVTQMQSTQVAFASTWFAKHCGDKAKLSAAIECIVRRIRLHAARDQAHCGFYSKEDDDITEILPPTLRDWTGSSKVGERLSRVTYLHSHLFFFQRSELKKNRYSACPWPSSMHADRPEHLRIWRVLKWPLQRRKEVFSRIYSSGINPTPVCCGPKKLKLGELKLGLEDVVLGHALNRHLVAYGLERLMPTRTRNYEENGRHVCEVVYTSEGKGGLFKYDFYGTMSLEEAIEDMQRGYAFWGCWRPMIATSDYCLPACAPVSV</sequence>
<evidence type="ECO:0000313" key="2">
    <source>
        <dbReference type="Proteomes" id="UP000275078"/>
    </source>
</evidence>
<evidence type="ECO:0000313" key="1">
    <source>
        <dbReference type="EMBL" id="RPA82557.1"/>
    </source>
</evidence>
<dbReference type="Proteomes" id="UP000275078">
    <property type="component" value="Unassembled WGS sequence"/>
</dbReference>